<keyword evidence="2" id="KW-1185">Reference proteome</keyword>
<dbReference type="EMBL" id="FQVG01000010">
    <property type="protein sequence ID" value="SHE63245.1"/>
    <property type="molecule type" value="Genomic_DNA"/>
</dbReference>
<proteinExistence type="predicted"/>
<name>A0A1M4V2S6_9CLOT</name>
<reference evidence="2" key="1">
    <citation type="submission" date="2016-11" db="EMBL/GenBank/DDBJ databases">
        <authorList>
            <person name="Varghese N."/>
            <person name="Submissions S."/>
        </authorList>
    </citation>
    <scope>NUCLEOTIDE SEQUENCE [LARGE SCALE GENOMIC DNA]</scope>
    <source>
        <strain evidence="2">DSM 10124</strain>
    </source>
</reference>
<gene>
    <name evidence="1" type="ORF">SAMN02746091_00784</name>
</gene>
<sequence>MIKLNKNMIKYIFLQLLNSIAQYVLKLEELEIMTFKNNFLKNKMVNILLNSFFT</sequence>
<accession>A0A1M4V2S6</accession>
<dbReference type="Proteomes" id="UP000184423">
    <property type="component" value="Unassembled WGS sequence"/>
</dbReference>
<organism evidence="1 2">
    <name type="scientific">Caloramator proteoclasticus DSM 10124</name>
    <dbReference type="NCBI Taxonomy" id="1121262"/>
    <lineage>
        <taxon>Bacteria</taxon>
        <taxon>Bacillati</taxon>
        <taxon>Bacillota</taxon>
        <taxon>Clostridia</taxon>
        <taxon>Eubacteriales</taxon>
        <taxon>Clostridiaceae</taxon>
        <taxon>Caloramator</taxon>
    </lineage>
</organism>
<evidence type="ECO:0000313" key="2">
    <source>
        <dbReference type="Proteomes" id="UP000184423"/>
    </source>
</evidence>
<dbReference type="AlphaFoldDB" id="A0A1M4V2S6"/>
<evidence type="ECO:0000313" key="1">
    <source>
        <dbReference type="EMBL" id="SHE63245.1"/>
    </source>
</evidence>
<protein>
    <submittedName>
        <fullName evidence="1">Uncharacterized protein</fullName>
    </submittedName>
</protein>